<protein>
    <submittedName>
        <fullName evidence="1">Uncharacterized protein</fullName>
    </submittedName>
</protein>
<sequence>MRSCGREREHVSRLSSLTRLEWMLVPSSQMTPIRRRWRRELRTEVGLALTPAKVTQTSASLQQKALPFCHLLLAVFKFFRSSTSRSEQENEKTRSSRLERLYPHLKASASAQRDNDIDAFNTLIVLSRLVSCTQATLSTATVPLAPQGFVFFHEMRYLSVASFRCLL</sequence>
<organism evidence="1 2">
    <name type="scientific">Pterulicium gracile</name>
    <dbReference type="NCBI Taxonomy" id="1884261"/>
    <lineage>
        <taxon>Eukaryota</taxon>
        <taxon>Fungi</taxon>
        <taxon>Dikarya</taxon>
        <taxon>Basidiomycota</taxon>
        <taxon>Agaricomycotina</taxon>
        <taxon>Agaricomycetes</taxon>
        <taxon>Agaricomycetidae</taxon>
        <taxon>Agaricales</taxon>
        <taxon>Pleurotineae</taxon>
        <taxon>Pterulaceae</taxon>
        <taxon>Pterulicium</taxon>
    </lineage>
</organism>
<dbReference type="Proteomes" id="UP000305067">
    <property type="component" value="Unassembled WGS sequence"/>
</dbReference>
<evidence type="ECO:0000313" key="1">
    <source>
        <dbReference type="EMBL" id="TFL01031.1"/>
    </source>
</evidence>
<gene>
    <name evidence="1" type="ORF">BDV98DRAFT_87218</name>
</gene>
<dbReference type="AlphaFoldDB" id="A0A5C3QKN7"/>
<evidence type="ECO:0000313" key="2">
    <source>
        <dbReference type="Proteomes" id="UP000305067"/>
    </source>
</evidence>
<keyword evidence="2" id="KW-1185">Reference proteome</keyword>
<accession>A0A5C3QKN7</accession>
<proteinExistence type="predicted"/>
<dbReference type="EMBL" id="ML178826">
    <property type="protein sequence ID" value="TFL01031.1"/>
    <property type="molecule type" value="Genomic_DNA"/>
</dbReference>
<name>A0A5C3QKN7_9AGAR</name>
<reference evidence="1 2" key="1">
    <citation type="journal article" date="2019" name="Nat. Ecol. Evol.">
        <title>Megaphylogeny resolves global patterns of mushroom evolution.</title>
        <authorList>
            <person name="Varga T."/>
            <person name="Krizsan K."/>
            <person name="Foldi C."/>
            <person name="Dima B."/>
            <person name="Sanchez-Garcia M."/>
            <person name="Sanchez-Ramirez S."/>
            <person name="Szollosi G.J."/>
            <person name="Szarkandi J.G."/>
            <person name="Papp V."/>
            <person name="Albert L."/>
            <person name="Andreopoulos W."/>
            <person name="Angelini C."/>
            <person name="Antonin V."/>
            <person name="Barry K.W."/>
            <person name="Bougher N.L."/>
            <person name="Buchanan P."/>
            <person name="Buyck B."/>
            <person name="Bense V."/>
            <person name="Catcheside P."/>
            <person name="Chovatia M."/>
            <person name="Cooper J."/>
            <person name="Damon W."/>
            <person name="Desjardin D."/>
            <person name="Finy P."/>
            <person name="Geml J."/>
            <person name="Haridas S."/>
            <person name="Hughes K."/>
            <person name="Justo A."/>
            <person name="Karasinski D."/>
            <person name="Kautmanova I."/>
            <person name="Kiss B."/>
            <person name="Kocsube S."/>
            <person name="Kotiranta H."/>
            <person name="LaButti K.M."/>
            <person name="Lechner B.E."/>
            <person name="Liimatainen K."/>
            <person name="Lipzen A."/>
            <person name="Lukacs Z."/>
            <person name="Mihaltcheva S."/>
            <person name="Morgado L.N."/>
            <person name="Niskanen T."/>
            <person name="Noordeloos M.E."/>
            <person name="Ohm R.A."/>
            <person name="Ortiz-Santana B."/>
            <person name="Ovrebo C."/>
            <person name="Racz N."/>
            <person name="Riley R."/>
            <person name="Savchenko A."/>
            <person name="Shiryaev A."/>
            <person name="Soop K."/>
            <person name="Spirin V."/>
            <person name="Szebenyi C."/>
            <person name="Tomsovsky M."/>
            <person name="Tulloss R.E."/>
            <person name="Uehling J."/>
            <person name="Grigoriev I.V."/>
            <person name="Vagvolgyi C."/>
            <person name="Papp T."/>
            <person name="Martin F.M."/>
            <person name="Miettinen O."/>
            <person name="Hibbett D.S."/>
            <person name="Nagy L.G."/>
        </authorList>
    </citation>
    <scope>NUCLEOTIDE SEQUENCE [LARGE SCALE GENOMIC DNA]</scope>
    <source>
        <strain evidence="1 2">CBS 309.79</strain>
    </source>
</reference>